<dbReference type="InterPro" id="IPR036388">
    <property type="entry name" value="WH-like_DNA-bd_sf"/>
</dbReference>
<keyword evidence="2" id="KW-0238">DNA-binding</keyword>
<dbReference type="GO" id="GO:0046686">
    <property type="term" value="P:response to cadmium ion"/>
    <property type="evidence" value="ECO:0007669"/>
    <property type="project" value="UniProtKB-KW"/>
</dbReference>
<dbReference type="GO" id="GO:0003677">
    <property type="term" value="F:DNA binding"/>
    <property type="evidence" value="ECO:0007669"/>
    <property type="project" value="UniProtKB-KW"/>
</dbReference>
<dbReference type="InterPro" id="IPR018334">
    <property type="entry name" value="ArsR_HTH"/>
</dbReference>
<dbReference type="NCBIfam" id="NF033788">
    <property type="entry name" value="HTH_metalloreg"/>
    <property type="match status" value="1"/>
</dbReference>
<dbReference type="CDD" id="cd00090">
    <property type="entry name" value="HTH_ARSR"/>
    <property type="match status" value="1"/>
</dbReference>
<dbReference type="InterPro" id="IPR036390">
    <property type="entry name" value="WH_DNA-bd_sf"/>
</dbReference>
<evidence type="ECO:0000256" key="4">
    <source>
        <dbReference type="ARBA" id="ARBA00043263"/>
    </source>
</evidence>
<keyword evidence="7" id="KW-1185">Reference proteome</keyword>
<dbReference type="OrthoDB" id="9794330at2"/>
<keyword evidence="1" id="KW-0805">Transcription regulation</keyword>
<evidence type="ECO:0000256" key="2">
    <source>
        <dbReference type="ARBA" id="ARBA00023125"/>
    </source>
</evidence>
<evidence type="ECO:0000256" key="3">
    <source>
        <dbReference type="ARBA" id="ARBA00023163"/>
    </source>
</evidence>
<dbReference type="PANTHER" id="PTHR43132:SF6">
    <property type="entry name" value="HTH-TYPE TRANSCRIPTIONAL REPRESSOR CZRA"/>
    <property type="match status" value="1"/>
</dbReference>
<reference evidence="6 7" key="1">
    <citation type="submission" date="2018-04" db="EMBL/GenBank/DDBJ databases">
        <title>Genomic Encyclopedia of Archaeal and Bacterial Type Strains, Phase II (KMG-II): from individual species to whole genera.</title>
        <authorList>
            <person name="Goeker M."/>
        </authorList>
    </citation>
    <scope>NUCLEOTIDE SEQUENCE [LARGE SCALE GENOMIC DNA]</scope>
    <source>
        <strain evidence="6 7">DSM 45787</strain>
    </source>
</reference>
<dbReference type="Proteomes" id="UP000244240">
    <property type="component" value="Unassembled WGS sequence"/>
</dbReference>
<sequence>MVSRPSHTQPDICDVFCHDEEKVRRLKGKMEETRAAARLFKGLGDETRLKIAYALCLEEELCVCDVAHILGASVATASHHLRLMRKMGLARSRKAGKIVFYTLDDGSVRQMVRFAMKYAPEEIPPAGKRG</sequence>
<accession>A0A2T6C4J4</accession>
<dbReference type="InterPro" id="IPR011991">
    <property type="entry name" value="ArsR-like_HTH"/>
</dbReference>
<proteinExistence type="predicted"/>
<dbReference type="SMART" id="SM00418">
    <property type="entry name" value="HTH_ARSR"/>
    <property type="match status" value="1"/>
</dbReference>
<dbReference type="InterPro" id="IPR001845">
    <property type="entry name" value="HTH_ArsR_DNA-bd_dom"/>
</dbReference>
<gene>
    <name evidence="6" type="ORF">C8P63_10456</name>
</gene>
<dbReference type="EMBL" id="QBKR01000004">
    <property type="protein sequence ID" value="PTX63212.1"/>
    <property type="molecule type" value="Genomic_DNA"/>
</dbReference>
<dbReference type="GO" id="GO:0003700">
    <property type="term" value="F:DNA-binding transcription factor activity"/>
    <property type="evidence" value="ECO:0007669"/>
    <property type="project" value="InterPro"/>
</dbReference>
<comment type="caution">
    <text evidence="6">The sequence shown here is derived from an EMBL/GenBank/DDBJ whole genome shotgun (WGS) entry which is preliminary data.</text>
</comment>
<organism evidence="6 7">
    <name type="scientific">Melghirimyces profundicolus</name>
    <dbReference type="NCBI Taxonomy" id="1242148"/>
    <lineage>
        <taxon>Bacteria</taxon>
        <taxon>Bacillati</taxon>
        <taxon>Bacillota</taxon>
        <taxon>Bacilli</taxon>
        <taxon>Bacillales</taxon>
        <taxon>Thermoactinomycetaceae</taxon>
        <taxon>Melghirimyces</taxon>
    </lineage>
</organism>
<evidence type="ECO:0000313" key="7">
    <source>
        <dbReference type="Proteomes" id="UP000244240"/>
    </source>
</evidence>
<dbReference type="Pfam" id="PF01022">
    <property type="entry name" value="HTH_5"/>
    <property type="match status" value="1"/>
</dbReference>
<evidence type="ECO:0000256" key="1">
    <source>
        <dbReference type="ARBA" id="ARBA00023015"/>
    </source>
</evidence>
<dbReference type="AlphaFoldDB" id="A0A2T6C4J4"/>
<keyword evidence="3" id="KW-0804">Transcription</keyword>
<evidence type="ECO:0000313" key="6">
    <source>
        <dbReference type="EMBL" id="PTX63212.1"/>
    </source>
</evidence>
<dbReference type="PROSITE" id="PS50987">
    <property type="entry name" value="HTH_ARSR_2"/>
    <property type="match status" value="1"/>
</dbReference>
<feature type="domain" description="HTH arsR-type" evidence="5">
    <location>
        <begin position="28"/>
        <end position="123"/>
    </location>
</feature>
<evidence type="ECO:0000259" key="5">
    <source>
        <dbReference type="PROSITE" id="PS50987"/>
    </source>
</evidence>
<dbReference type="PRINTS" id="PR00778">
    <property type="entry name" value="HTHARSR"/>
</dbReference>
<dbReference type="RefSeq" id="WP_108022053.1">
    <property type="nucleotide sequence ID" value="NZ_QBKR01000004.1"/>
</dbReference>
<dbReference type="InterPro" id="IPR051011">
    <property type="entry name" value="Metal_resp_trans_reg"/>
</dbReference>
<name>A0A2T6C4J4_9BACL</name>
<dbReference type="PROSITE" id="PS00846">
    <property type="entry name" value="HTH_ARSR_1"/>
    <property type="match status" value="1"/>
</dbReference>
<dbReference type="SUPFAM" id="SSF46785">
    <property type="entry name" value="Winged helix' DNA-binding domain"/>
    <property type="match status" value="1"/>
</dbReference>
<protein>
    <submittedName>
        <fullName evidence="6">Cadmium-sensing regulator CadC</fullName>
    </submittedName>
</protein>
<keyword evidence="4" id="KW-0105">Cadmium resistance</keyword>
<dbReference type="Gene3D" id="1.10.10.10">
    <property type="entry name" value="Winged helix-like DNA-binding domain superfamily/Winged helix DNA-binding domain"/>
    <property type="match status" value="1"/>
</dbReference>
<dbReference type="PANTHER" id="PTHR43132">
    <property type="entry name" value="ARSENICAL RESISTANCE OPERON REPRESSOR ARSR-RELATED"/>
    <property type="match status" value="1"/>
</dbReference>